<name>A0A517NCH9_9BACT</name>
<evidence type="ECO:0000313" key="3">
    <source>
        <dbReference type="EMBL" id="QDT04847.1"/>
    </source>
</evidence>
<reference evidence="3 4" key="1">
    <citation type="submission" date="2019-02" db="EMBL/GenBank/DDBJ databases">
        <title>Deep-cultivation of Planctomycetes and their phenomic and genomic characterization uncovers novel biology.</title>
        <authorList>
            <person name="Wiegand S."/>
            <person name="Jogler M."/>
            <person name="Boedeker C."/>
            <person name="Pinto D."/>
            <person name="Vollmers J."/>
            <person name="Rivas-Marin E."/>
            <person name="Kohn T."/>
            <person name="Peeters S.H."/>
            <person name="Heuer A."/>
            <person name="Rast P."/>
            <person name="Oberbeckmann S."/>
            <person name="Bunk B."/>
            <person name="Jeske O."/>
            <person name="Meyerdierks A."/>
            <person name="Storesund J.E."/>
            <person name="Kallscheuer N."/>
            <person name="Luecker S."/>
            <person name="Lage O.M."/>
            <person name="Pohl T."/>
            <person name="Merkel B.J."/>
            <person name="Hornburger P."/>
            <person name="Mueller R.-W."/>
            <person name="Bruemmer F."/>
            <person name="Labrenz M."/>
            <person name="Spormann A.M."/>
            <person name="Op den Camp H."/>
            <person name="Overmann J."/>
            <person name="Amann R."/>
            <person name="Jetten M.S.M."/>
            <person name="Mascher T."/>
            <person name="Medema M.H."/>
            <person name="Devos D.P."/>
            <person name="Kaster A.-K."/>
            <person name="Ovreas L."/>
            <person name="Rohde M."/>
            <person name="Galperin M.Y."/>
            <person name="Jogler C."/>
        </authorList>
    </citation>
    <scope>NUCLEOTIDE SEQUENCE [LARGE SCALE GENOMIC DNA]</scope>
    <source>
        <strain evidence="3 4">K22_7</strain>
    </source>
</reference>
<feature type="region of interest" description="Disordered" evidence="1">
    <location>
        <begin position="50"/>
        <end position="109"/>
    </location>
</feature>
<gene>
    <name evidence="3" type="ORF">K227x_32440</name>
</gene>
<accession>A0A517NCH9</accession>
<keyword evidence="4" id="KW-1185">Reference proteome</keyword>
<evidence type="ECO:0000256" key="2">
    <source>
        <dbReference type="SAM" id="SignalP"/>
    </source>
</evidence>
<keyword evidence="2" id="KW-0732">Signal</keyword>
<evidence type="ECO:0000313" key="4">
    <source>
        <dbReference type="Proteomes" id="UP000318538"/>
    </source>
</evidence>
<protein>
    <submittedName>
        <fullName evidence="3">Uncharacterized protein</fullName>
    </submittedName>
</protein>
<feature type="signal peptide" evidence="2">
    <location>
        <begin position="1"/>
        <end position="19"/>
    </location>
</feature>
<proteinExistence type="predicted"/>
<feature type="chain" id="PRO_5022074664" evidence="2">
    <location>
        <begin position="20"/>
        <end position="138"/>
    </location>
</feature>
<dbReference type="EMBL" id="CP036525">
    <property type="protein sequence ID" value="QDT04847.1"/>
    <property type="molecule type" value="Genomic_DNA"/>
</dbReference>
<organism evidence="3 4">
    <name type="scientific">Rubripirellula lacrimiformis</name>
    <dbReference type="NCBI Taxonomy" id="1930273"/>
    <lineage>
        <taxon>Bacteria</taxon>
        <taxon>Pseudomonadati</taxon>
        <taxon>Planctomycetota</taxon>
        <taxon>Planctomycetia</taxon>
        <taxon>Pirellulales</taxon>
        <taxon>Pirellulaceae</taxon>
        <taxon>Rubripirellula</taxon>
    </lineage>
</organism>
<dbReference type="Proteomes" id="UP000318538">
    <property type="component" value="Chromosome"/>
</dbReference>
<evidence type="ECO:0000256" key="1">
    <source>
        <dbReference type="SAM" id="MobiDB-lite"/>
    </source>
</evidence>
<dbReference type="KEGG" id="rlc:K227x_32440"/>
<sequence length="138" mass="15802" precursor="true">MNRLLPVACIFALASYCNANEPAEQPVTEQPNYAQLQERIDQLERRIVELESQRKPHRQFAPQATQPPNDHFYRTPTPTSPPIRDPNSTLPSHPTPHQPAQTPHGNAPQNWQRFNFNGQWFYIVPIEGTNPPATFRSP</sequence>
<dbReference type="AlphaFoldDB" id="A0A517NCH9"/>